<dbReference type="SUPFAM" id="SSF47413">
    <property type="entry name" value="lambda repressor-like DNA-binding domains"/>
    <property type="match status" value="1"/>
</dbReference>
<name>A0A1H0LTT9_9CLOT</name>
<protein>
    <submittedName>
        <fullName evidence="2">Helix-turn-helix domain-containing protein</fullName>
    </submittedName>
</protein>
<reference evidence="2 3" key="1">
    <citation type="submission" date="2016-10" db="EMBL/GenBank/DDBJ databases">
        <authorList>
            <person name="de Groot N.N."/>
        </authorList>
    </citation>
    <scope>NUCLEOTIDE SEQUENCE [LARGE SCALE GENOMIC DNA]</scope>
    <source>
        <strain evidence="2 3">DSM 12272</strain>
    </source>
</reference>
<evidence type="ECO:0000313" key="3">
    <source>
        <dbReference type="Proteomes" id="UP000198597"/>
    </source>
</evidence>
<dbReference type="InterPro" id="IPR001387">
    <property type="entry name" value="Cro/C1-type_HTH"/>
</dbReference>
<dbReference type="Gene3D" id="1.10.260.40">
    <property type="entry name" value="lambda repressor-like DNA-binding domains"/>
    <property type="match status" value="1"/>
</dbReference>
<evidence type="ECO:0000313" key="2">
    <source>
        <dbReference type="EMBL" id="SDO71515.1"/>
    </source>
</evidence>
<dbReference type="PROSITE" id="PS50943">
    <property type="entry name" value="HTH_CROC1"/>
    <property type="match status" value="1"/>
</dbReference>
<gene>
    <name evidence="2" type="ORF">SAMN04488529_101199</name>
</gene>
<dbReference type="EMBL" id="FNJM01000001">
    <property type="protein sequence ID" value="SDO71515.1"/>
    <property type="molecule type" value="Genomic_DNA"/>
</dbReference>
<dbReference type="AlphaFoldDB" id="A0A1H0LTT9"/>
<evidence type="ECO:0000259" key="1">
    <source>
        <dbReference type="PROSITE" id="PS50943"/>
    </source>
</evidence>
<dbReference type="CDD" id="cd00093">
    <property type="entry name" value="HTH_XRE"/>
    <property type="match status" value="1"/>
</dbReference>
<dbReference type="GO" id="GO:0003677">
    <property type="term" value="F:DNA binding"/>
    <property type="evidence" value="ECO:0007669"/>
    <property type="project" value="InterPro"/>
</dbReference>
<dbReference type="RefSeq" id="WP_089964936.1">
    <property type="nucleotide sequence ID" value="NZ_FNJM01000001.1"/>
</dbReference>
<dbReference type="Pfam" id="PF01381">
    <property type="entry name" value="HTH_3"/>
    <property type="match status" value="1"/>
</dbReference>
<dbReference type="OrthoDB" id="1766270at2"/>
<dbReference type="Proteomes" id="UP000198597">
    <property type="component" value="Unassembled WGS sequence"/>
</dbReference>
<dbReference type="InterPro" id="IPR010982">
    <property type="entry name" value="Lambda_DNA-bd_dom_sf"/>
</dbReference>
<dbReference type="SMART" id="SM00530">
    <property type="entry name" value="HTH_XRE"/>
    <property type="match status" value="1"/>
</dbReference>
<accession>A0A1H0LTT9</accession>
<keyword evidence="3" id="KW-1185">Reference proteome</keyword>
<proteinExistence type="predicted"/>
<sequence>MDTFGERFKSIRLSKDLTQEQLINEFNAKYGYAFTKGTISQYENNRRTPGMIVIKQFVDYFNVSIDYLLANDLHVIKDIGQKYPLYNDDKSIDIKEIFNLIKSLSEEGTIDLEEKVINEEQRKILLNGLDVILGLIEKEIN</sequence>
<feature type="domain" description="HTH cro/C1-type" evidence="1">
    <location>
        <begin position="35"/>
        <end position="68"/>
    </location>
</feature>
<organism evidence="2 3">
    <name type="scientific">Clostridium gasigenes</name>
    <dbReference type="NCBI Taxonomy" id="94869"/>
    <lineage>
        <taxon>Bacteria</taxon>
        <taxon>Bacillati</taxon>
        <taxon>Bacillota</taxon>
        <taxon>Clostridia</taxon>
        <taxon>Eubacteriales</taxon>
        <taxon>Clostridiaceae</taxon>
        <taxon>Clostridium</taxon>
    </lineage>
</organism>
<dbReference type="STRING" id="94869.SAMN04488529_101199"/>